<gene>
    <name evidence="17" type="ORF">SAMN06273572_101504</name>
</gene>
<dbReference type="InterPro" id="IPR014312">
    <property type="entry name" value="Succ_DH_anchor"/>
</dbReference>
<feature type="transmembrane region" description="Helical" evidence="16">
    <location>
        <begin position="99"/>
        <end position="122"/>
    </location>
</feature>
<dbReference type="GO" id="GO:0046872">
    <property type="term" value="F:metal ion binding"/>
    <property type="evidence" value="ECO:0007669"/>
    <property type="project" value="UniProtKB-KW"/>
</dbReference>
<dbReference type="Pfam" id="PF01127">
    <property type="entry name" value="Sdh_cyt"/>
    <property type="match status" value="1"/>
</dbReference>
<evidence type="ECO:0000313" key="17">
    <source>
        <dbReference type="EMBL" id="SOH92656.1"/>
    </source>
</evidence>
<keyword evidence="10 16" id="KW-0812">Transmembrane</keyword>
<comment type="cofactor">
    <cofactor evidence="1">
        <name>heme</name>
        <dbReference type="ChEBI" id="CHEBI:30413"/>
    </cofactor>
</comment>
<dbReference type="UniPathway" id="UPA00223"/>
<reference evidence="18" key="1">
    <citation type="submission" date="2017-09" db="EMBL/GenBank/DDBJ databases">
        <authorList>
            <person name="Varghese N."/>
            <person name="Submissions S."/>
        </authorList>
    </citation>
    <scope>NUCLEOTIDE SEQUENCE [LARGE SCALE GENOMIC DNA]</scope>
    <source>
        <strain evidence="18">C7</strain>
    </source>
</reference>
<dbReference type="Gene3D" id="1.20.1300.10">
    <property type="entry name" value="Fumarate reductase/succinate dehydrogenase, transmembrane subunit"/>
    <property type="match status" value="1"/>
</dbReference>
<dbReference type="GO" id="GO:0020037">
    <property type="term" value="F:heme binding"/>
    <property type="evidence" value="ECO:0007669"/>
    <property type="project" value="InterPro"/>
</dbReference>
<evidence type="ECO:0000256" key="12">
    <source>
        <dbReference type="ARBA" id="ARBA00022982"/>
    </source>
</evidence>
<organism evidence="17 18">
    <name type="scientific">Pontivivens marinum</name>
    <dbReference type="NCBI Taxonomy" id="1690039"/>
    <lineage>
        <taxon>Bacteria</taxon>
        <taxon>Pseudomonadati</taxon>
        <taxon>Pseudomonadota</taxon>
        <taxon>Alphaproteobacteria</taxon>
        <taxon>Rhodobacterales</taxon>
        <taxon>Paracoccaceae</taxon>
        <taxon>Pontivivens</taxon>
    </lineage>
</organism>
<comment type="function">
    <text evidence="2">Membrane-anchoring subunit of succinate dehydrogenase (SDH).</text>
</comment>
<keyword evidence="13 16" id="KW-1133">Transmembrane helix</keyword>
<keyword evidence="11" id="KW-0479">Metal-binding</keyword>
<sequence>MDFRTDRKRVDGLGSAKDGTEHHWKMTLSSWGLLILIPLFIFTFGSTLGSDYETAVAVYSRPFPAIVAILTLVVGWMHFKGGVQVLIEDYTHGSTRTTLIVITTCLSYAAAVAGTFAIVSIAL</sequence>
<keyword evidence="14" id="KW-0408">Iron</keyword>
<dbReference type="NCBIfam" id="TIGR02968">
    <property type="entry name" value="succ_dehyd_anc"/>
    <property type="match status" value="1"/>
</dbReference>
<keyword evidence="12" id="KW-0249">Electron transport</keyword>
<evidence type="ECO:0000256" key="9">
    <source>
        <dbReference type="ARBA" id="ARBA00022617"/>
    </source>
</evidence>
<keyword evidence="15 16" id="KW-0472">Membrane</keyword>
<dbReference type="SUPFAM" id="SSF81343">
    <property type="entry name" value="Fumarate reductase respiratory complex transmembrane subunits"/>
    <property type="match status" value="1"/>
</dbReference>
<dbReference type="InterPro" id="IPR034804">
    <property type="entry name" value="SQR/QFR_C/D"/>
</dbReference>
<keyword evidence="18" id="KW-1185">Reference proteome</keyword>
<evidence type="ECO:0000256" key="13">
    <source>
        <dbReference type="ARBA" id="ARBA00022989"/>
    </source>
</evidence>
<dbReference type="InterPro" id="IPR000701">
    <property type="entry name" value="SuccDH_FuR_B_TM-su"/>
</dbReference>
<dbReference type="Proteomes" id="UP000220034">
    <property type="component" value="Unassembled WGS sequence"/>
</dbReference>
<accession>A0A2C9CMP8</accession>
<evidence type="ECO:0000256" key="3">
    <source>
        <dbReference type="ARBA" id="ARBA00004141"/>
    </source>
</evidence>
<evidence type="ECO:0000256" key="1">
    <source>
        <dbReference type="ARBA" id="ARBA00001971"/>
    </source>
</evidence>
<evidence type="ECO:0000256" key="4">
    <source>
        <dbReference type="ARBA" id="ARBA00005163"/>
    </source>
</evidence>
<feature type="transmembrane region" description="Helical" evidence="16">
    <location>
        <begin position="62"/>
        <end position="79"/>
    </location>
</feature>
<dbReference type="RefSeq" id="WP_097928223.1">
    <property type="nucleotide sequence ID" value="NZ_OCTN01000001.1"/>
</dbReference>
<proteinExistence type="predicted"/>
<keyword evidence="8" id="KW-0816">Tricarboxylic acid cycle</keyword>
<evidence type="ECO:0000256" key="2">
    <source>
        <dbReference type="ARBA" id="ARBA00004050"/>
    </source>
</evidence>
<evidence type="ECO:0000256" key="14">
    <source>
        <dbReference type="ARBA" id="ARBA00023004"/>
    </source>
</evidence>
<name>A0A2C9CMP8_9RHOB</name>
<comment type="pathway">
    <text evidence="4">Carbohydrate metabolism; tricarboxylic acid cycle.</text>
</comment>
<keyword evidence="7" id="KW-0813">Transport</keyword>
<evidence type="ECO:0000256" key="11">
    <source>
        <dbReference type="ARBA" id="ARBA00022723"/>
    </source>
</evidence>
<evidence type="ECO:0000256" key="5">
    <source>
        <dbReference type="ARBA" id="ARBA00011558"/>
    </source>
</evidence>
<dbReference type="GO" id="GO:0006099">
    <property type="term" value="P:tricarboxylic acid cycle"/>
    <property type="evidence" value="ECO:0007669"/>
    <property type="project" value="UniProtKB-UniPathway"/>
</dbReference>
<comment type="subcellular location">
    <subcellularLocation>
        <location evidence="3">Membrane</location>
        <topology evidence="3">Multi-pass membrane protein</topology>
    </subcellularLocation>
</comment>
<dbReference type="CDD" id="cd03495">
    <property type="entry name" value="SQR_TypeC_SdhD_like"/>
    <property type="match status" value="1"/>
</dbReference>
<keyword evidence="9" id="KW-0349">Heme</keyword>
<evidence type="ECO:0000256" key="8">
    <source>
        <dbReference type="ARBA" id="ARBA00022532"/>
    </source>
</evidence>
<dbReference type="AlphaFoldDB" id="A0A2C9CMP8"/>
<dbReference type="OrthoDB" id="9809280at2"/>
<dbReference type="GO" id="GO:0016020">
    <property type="term" value="C:membrane"/>
    <property type="evidence" value="ECO:0007669"/>
    <property type="project" value="UniProtKB-SubCell"/>
</dbReference>
<dbReference type="EMBL" id="OCTN01000001">
    <property type="protein sequence ID" value="SOH92656.1"/>
    <property type="molecule type" value="Genomic_DNA"/>
</dbReference>
<evidence type="ECO:0000256" key="6">
    <source>
        <dbReference type="ARBA" id="ARBA00019425"/>
    </source>
</evidence>
<evidence type="ECO:0000313" key="18">
    <source>
        <dbReference type="Proteomes" id="UP000220034"/>
    </source>
</evidence>
<evidence type="ECO:0000256" key="10">
    <source>
        <dbReference type="ARBA" id="ARBA00022692"/>
    </source>
</evidence>
<feature type="transmembrane region" description="Helical" evidence="16">
    <location>
        <begin position="31"/>
        <end position="50"/>
    </location>
</feature>
<protein>
    <recommendedName>
        <fullName evidence="6">Succinate dehydrogenase hydrophobic membrane anchor subunit</fullName>
    </recommendedName>
</protein>
<evidence type="ECO:0000256" key="15">
    <source>
        <dbReference type="ARBA" id="ARBA00023136"/>
    </source>
</evidence>
<evidence type="ECO:0000256" key="16">
    <source>
        <dbReference type="SAM" id="Phobius"/>
    </source>
</evidence>
<comment type="subunit">
    <text evidence="5">Part of an enzyme complex containing four subunits: a flavoprotein, an iron-sulfur protein, plus two membrane-anchoring proteins, SdhC and SdhD.</text>
</comment>
<evidence type="ECO:0000256" key="7">
    <source>
        <dbReference type="ARBA" id="ARBA00022448"/>
    </source>
</evidence>